<comment type="caution">
    <text evidence="1">The sequence shown here is derived from an EMBL/GenBank/DDBJ whole genome shotgun (WGS) entry which is preliminary data.</text>
</comment>
<proteinExistence type="predicted"/>
<accession>A0ABT4VC84</accession>
<reference evidence="1 2" key="1">
    <citation type="submission" date="2023-01" db="EMBL/GenBank/DDBJ databases">
        <title>Description of Helicobacter ibis sp. nov. isolated from faecal droppings of black-faced ibis (Theristicus melanopis).</title>
        <authorList>
            <person name="Lopez-Cantillo M."/>
            <person name="Vidal-Veuthey B."/>
            <person name="Mella A."/>
            <person name="De La Haba R."/>
            <person name="Collado L."/>
        </authorList>
    </citation>
    <scope>NUCLEOTIDE SEQUENCE [LARGE SCALE GENOMIC DNA]</scope>
    <source>
        <strain evidence="1 2">A82</strain>
    </source>
</reference>
<evidence type="ECO:0000313" key="1">
    <source>
        <dbReference type="EMBL" id="MDA3968304.1"/>
    </source>
</evidence>
<dbReference type="Proteomes" id="UP001210261">
    <property type="component" value="Unassembled WGS sequence"/>
</dbReference>
<gene>
    <name evidence="1" type="ORF">PF021_01285</name>
</gene>
<keyword evidence="2" id="KW-1185">Reference proteome</keyword>
<protein>
    <submittedName>
        <fullName evidence="1">Uncharacterized protein</fullName>
    </submittedName>
</protein>
<evidence type="ECO:0000313" key="2">
    <source>
        <dbReference type="Proteomes" id="UP001210261"/>
    </source>
</evidence>
<name>A0ABT4VC84_9HELI</name>
<dbReference type="EMBL" id="JAQHXR010000001">
    <property type="protein sequence ID" value="MDA3968304.1"/>
    <property type="molecule type" value="Genomic_DNA"/>
</dbReference>
<dbReference type="RefSeq" id="WP_271020597.1">
    <property type="nucleotide sequence ID" value="NZ_JAQHXR010000001.1"/>
</dbReference>
<sequence>MKYYIYPKSGNGQYIKNALAILDSSAGGGGIYRLLTMKPYWI</sequence>
<organism evidence="1 2">
    <name type="scientific">Helicobacter ibis</name>
    <dbReference type="NCBI Taxonomy" id="2962633"/>
    <lineage>
        <taxon>Bacteria</taxon>
        <taxon>Pseudomonadati</taxon>
        <taxon>Campylobacterota</taxon>
        <taxon>Epsilonproteobacteria</taxon>
        <taxon>Campylobacterales</taxon>
        <taxon>Helicobacteraceae</taxon>
        <taxon>Helicobacter</taxon>
    </lineage>
</organism>